<keyword evidence="2 3" id="KW-0732">Signal</keyword>
<protein>
    <submittedName>
        <fullName evidence="4">DUF3494 domain-containing protein</fullName>
    </submittedName>
</protein>
<dbReference type="SUPFAM" id="SSF51126">
    <property type="entry name" value="Pectin lyase-like"/>
    <property type="match status" value="1"/>
</dbReference>
<reference evidence="4 5" key="1">
    <citation type="submission" date="2018-12" db="EMBL/GenBank/DDBJ databases">
        <title>Hymenobacter gummosus sp. nov., isolated from a spring.</title>
        <authorList>
            <person name="Nie L."/>
        </authorList>
    </citation>
    <scope>NUCLEOTIDE SEQUENCE [LARGE SCALE GENOMIC DNA]</scope>
    <source>
        <strain evidence="4 5">KCTC 52166</strain>
    </source>
</reference>
<dbReference type="Gene3D" id="2.60.120.260">
    <property type="entry name" value="Galactose-binding domain-like"/>
    <property type="match status" value="1"/>
</dbReference>
<feature type="signal peptide" evidence="3">
    <location>
        <begin position="1"/>
        <end position="32"/>
    </location>
</feature>
<dbReference type="RefSeq" id="WP_126693510.1">
    <property type="nucleotide sequence ID" value="NZ_RXOF01000006.1"/>
</dbReference>
<proteinExistence type="inferred from homology"/>
<organism evidence="4 5">
    <name type="scientific">Hymenobacter gummosus</name>
    <dbReference type="NCBI Taxonomy" id="1776032"/>
    <lineage>
        <taxon>Bacteria</taxon>
        <taxon>Pseudomonadati</taxon>
        <taxon>Bacteroidota</taxon>
        <taxon>Cytophagia</taxon>
        <taxon>Cytophagales</taxon>
        <taxon>Hymenobacteraceae</taxon>
        <taxon>Hymenobacter</taxon>
    </lineage>
</organism>
<name>A0A431U2P8_9BACT</name>
<sequence>MAAASRPLLSPPARLLPAAADACALLAGGTIAASPEAAAVGNAAAVGGIGTTVQVSGTALTGSAAQTALTQVVQTRQYCAAQAASSLSGTLGGATLAPGNYTVAGTATLGSGATLQLTGDTAAVTVVHVAGDLVVKSNAAVALAQNRPGNVYWVVDGNVALEDGTSFPGVILAGGDIQVQGRQYGVTALMTESNITLNGLDALDGRAAFYAPNQLLGQRIGPCSAPDPCATNLVVNGGFEDGTNCPAVLGAFGFNGLAGVVCGWGNADSNLGSRAGSPDWYHRCGTSADVRVPINRMSGGTQRAPRSGDGYAGVYSVENNGREYIQQRLASPLLPGQVYYAEFYVALAPASIRTARSLGMAITTTAPAVPATGNQVLSNIVPQITNGNNALPNSVNPAWRRISSTFTANGGEQYITIGNFLPDIVNGQNTLEFNGPRIGSDPAGGAYYYVEDVSIVPVLNENYTQTLACDQSPVTIGKPCLQLPFGYTFSWSPAVAQPNSLVNYVAPTSPTTYTLSVQSDGNIVQLYSWSVSPARHSFATLGAAGVDTWLNANGGTTTFSGNHKVLGNLVLTNGTFELTPGTRFWMAAAPASNGEPAGRIIVAANATLRLNNATIESFCTNAWQGITLDVTSPNARLVVENNSTVADAKYGVLAENNYAYPNNPSPYETYYSITNSTFRNNLNHIWDESMHKTTATSCVVENNTFTSSANNMLAPYSGLRTYEALHVNSFNVPDGAVSIRNNIINEAVYGIVTALDDFSRVHVTNNLLQNIYTIGIWQQEGNNSNEFSGNTVYLNPDYMFGTPQIGYASTAVGIYCGSLAYGASPTSQNYVYGATPGSVALPRPQVGAVAGQDQLLEKNYFRDLNVAMSTLNGQPRLLGNFVVNCEEAVRINPATSSLSNPQVRCNRFTRLSNGPAYAYGIVVPSTMQQNLQFGSNSQPGGNRLVNIQEPLRNDGNGTVTYWRYNSGQENVSASGSGYTVVNPSSLSPANACSPYTAGVNAARATGGSLAYVQALMDSVARQNAPAYRLKDYQGEIVRYFASRNDLTPVELYLTRLEAANPDAHRSISLGLLRVRRQQRNVTRAQWVRGELLRTAGQDIEVRNQIKLSDALTSLAQRPVRPGQRLLSADSVALRQVALSGTDVAEEAATRLRYYYPQALPATTRVPLRPATATAKPLEAPVATRLNGASPNPATAELTVHYALGAQVRHAEVQLYSLLTGKRVLTQTLSVKTGAGRQVLDLRGLPPGQYSYRLVTDGRSGPAKHLVITR</sequence>
<keyword evidence="5" id="KW-1185">Reference proteome</keyword>
<evidence type="ECO:0000256" key="1">
    <source>
        <dbReference type="ARBA" id="ARBA00005445"/>
    </source>
</evidence>
<evidence type="ECO:0000256" key="2">
    <source>
        <dbReference type="ARBA" id="ARBA00022729"/>
    </source>
</evidence>
<comment type="similarity">
    <text evidence="1">Belongs to the ice-binding protein family.</text>
</comment>
<comment type="caution">
    <text evidence="4">The sequence shown here is derived from an EMBL/GenBank/DDBJ whole genome shotgun (WGS) entry which is preliminary data.</text>
</comment>
<accession>A0A431U2P8</accession>
<dbReference type="Pfam" id="PF11999">
    <property type="entry name" value="Ice_binding"/>
    <property type="match status" value="1"/>
</dbReference>
<dbReference type="Proteomes" id="UP000282184">
    <property type="component" value="Unassembled WGS sequence"/>
</dbReference>
<dbReference type="OrthoDB" id="1522390at2"/>
<dbReference type="InterPro" id="IPR011050">
    <property type="entry name" value="Pectin_lyase_fold/virulence"/>
</dbReference>
<feature type="chain" id="PRO_5019423616" evidence="3">
    <location>
        <begin position="33"/>
        <end position="1269"/>
    </location>
</feature>
<dbReference type="InterPro" id="IPR021884">
    <property type="entry name" value="Ice-bd_prot"/>
</dbReference>
<gene>
    <name evidence="4" type="ORF">EJV47_12600</name>
</gene>
<dbReference type="EMBL" id="RXOF01000006">
    <property type="protein sequence ID" value="RTQ49651.1"/>
    <property type="molecule type" value="Genomic_DNA"/>
</dbReference>
<dbReference type="AlphaFoldDB" id="A0A431U2P8"/>
<evidence type="ECO:0000313" key="4">
    <source>
        <dbReference type="EMBL" id="RTQ49651.1"/>
    </source>
</evidence>
<evidence type="ECO:0000256" key="3">
    <source>
        <dbReference type="SAM" id="SignalP"/>
    </source>
</evidence>
<evidence type="ECO:0000313" key="5">
    <source>
        <dbReference type="Proteomes" id="UP000282184"/>
    </source>
</evidence>